<evidence type="ECO:0000313" key="2">
    <source>
        <dbReference type="EMBL" id="KAF2396909.1"/>
    </source>
</evidence>
<dbReference type="EMBL" id="ML996705">
    <property type="protein sequence ID" value="KAF2396909.1"/>
    <property type="molecule type" value="Genomic_DNA"/>
</dbReference>
<gene>
    <name evidence="2" type="ORF">EJ06DRAFT_533627</name>
</gene>
<sequence>MKPSFECADVLSPPTDAPDRDFYADVRAMSHARHHAKRRKTRKPSGYLTKPQNRRPNDAMIVIAGWKQIPRRLGGGFYREENGANASEMESGFADGDFELEICEYLDWRIELDAKREAEHEAMEEAKAEVYAMAEALALEVLSEASECCGDDVVLELNWIWVSDAGGPGLEKIRTMDGPSIELWLMKVEEKDTAYDIFRRCTSRNM</sequence>
<evidence type="ECO:0000313" key="3">
    <source>
        <dbReference type="Proteomes" id="UP000799640"/>
    </source>
</evidence>
<evidence type="ECO:0000256" key="1">
    <source>
        <dbReference type="SAM" id="MobiDB-lite"/>
    </source>
</evidence>
<feature type="compositionally biased region" description="Basic residues" evidence="1">
    <location>
        <begin position="30"/>
        <end position="43"/>
    </location>
</feature>
<name>A0A6G1HM36_9PEZI</name>
<dbReference type="Proteomes" id="UP000799640">
    <property type="component" value="Unassembled WGS sequence"/>
</dbReference>
<keyword evidence="3" id="KW-1185">Reference proteome</keyword>
<protein>
    <submittedName>
        <fullName evidence="2">Uncharacterized protein</fullName>
    </submittedName>
</protein>
<feature type="region of interest" description="Disordered" evidence="1">
    <location>
        <begin position="1"/>
        <end position="53"/>
    </location>
</feature>
<proteinExistence type="predicted"/>
<reference evidence="2" key="1">
    <citation type="journal article" date="2020" name="Stud. Mycol.">
        <title>101 Dothideomycetes genomes: a test case for predicting lifestyles and emergence of pathogens.</title>
        <authorList>
            <person name="Haridas S."/>
            <person name="Albert R."/>
            <person name="Binder M."/>
            <person name="Bloem J."/>
            <person name="Labutti K."/>
            <person name="Salamov A."/>
            <person name="Andreopoulos B."/>
            <person name="Baker S."/>
            <person name="Barry K."/>
            <person name="Bills G."/>
            <person name="Bluhm B."/>
            <person name="Cannon C."/>
            <person name="Castanera R."/>
            <person name="Culley D."/>
            <person name="Daum C."/>
            <person name="Ezra D."/>
            <person name="Gonzalez J."/>
            <person name="Henrissat B."/>
            <person name="Kuo A."/>
            <person name="Liang C."/>
            <person name="Lipzen A."/>
            <person name="Lutzoni F."/>
            <person name="Magnuson J."/>
            <person name="Mondo S."/>
            <person name="Nolan M."/>
            <person name="Ohm R."/>
            <person name="Pangilinan J."/>
            <person name="Park H.-J."/>
            <person name="Ramirez L."/>
            <person name="Alfaro M."/>
            <person name="Sun H."/>
            <person name="Tritt A."/>
            <person name="Yoshinaga Y."/>
            <person name="Zwiers L.-H."/>
            <person name="Turgeon B."/>
            <person name="Goodwin S."/>
            <person name="Spatafora J."/>
            <person name="Crous P."/>
            <person name="Grigoriev I."/>
        </authorList>
    </citation>
    <scope>NUCLEOTIDE SEQUENCE</scope>
    <source>
        <strain evidence="2">CBS 262.69</strain>
    </source>
</reference>
<organism evidence="2 3">
    <name type="scientific">Trichodelitschia bisporula</name>
    <dbReference type="NCBI Taxonomy" id="703511"/>
    <lineage>
        <taxon>Eukaryota</taxon>
        <taxon>Fungi</taxon>
        <taxon>Dikarya</taxon>
        <taxon>Ascomycota</taxon>
        <taxon>Pezizomycotina</taxon>
        <taxon>Dothideomycetes</taxon>
        <taxon>Dothideomycetes incertae sedis</taxon>
        <taxon>Phaeotrichales</taxon>
        <taxon>Phaeotrichaceae</taxon>
        <taxon>Trichodelitschia</taxon>
    </lineage>
</organism>
<dbReference type="AlphaFoldDB" id="A0A6G1HM36"/>
<accession>A0A6G1HM36</accession>